<keyword evidence="2" id="KW-1133">Transmembrane helix</keyword>
<dbReference type="OrthoDB" id="7614076at2759"/>
<keyword evidence="4" id="KW-1185">Reference proteome</keyword>
<dbReference type="Proteomes" id="UP000752696">
    <property type="component" value="Unassembled WGS sequence"/>
</dbReference>
<feature type="transmembrane region" description="Helical" evidence="2">
    <location>
        <begin position="37"/>
        <end position="63"/>
    </location>
</feature>
<feature type="non-terminal residue" evidence="3">
    <location>
        <position position="328"/>
    </location>
</feature>
<comment type="caution">
    <text evidence="3">The sequence shown here is derived from an EMBL/GenBank/DDBJ whole genome shotgun (WGS) entry which is preliminary data.</text>
</comment>
<evidence type="ECO:0000313" key="3">
    <source>
        <dbReference type="EMBL" id="CAD1472711.1"/>
    </source>
</evidence>
<feature type="region of interest" description="Disordered" evidence="1">
    <location>
        <begin position="173"/>
        <end position="192"/>
    </location>
</feature>
<evidence type="ECO:0000256" key="1">
    <source>
        <dbReference type="SAM" id="MobiDB-lite"/>
    </source>
</evidence>
<protein>
    <submittedName>
        <fullName evidence="3">Uncharacterized protein</fullName>
    </submittedName>
</protein>
<dbReference type="EMBL" id="CAJDYZ010005704">
    <property type="protein sequence ID" value="CAD1472711.1"/>
    <property type="molecule type" value="Genomic_DNA"/>
</dbReference>
<keyword evidence="2" id="KW-0812">Transmembrane</keyword>
<proteinExistence type="predicted"/>
<sequence>FTQCFYQKLKHLSYAAIKPGFSFKNGRGDQLKTVQQLTLLVTMWIPSIFFFLFAFHCICLFSSANCKEQLIRDGNSEHLNRNLENSPVHNRVITLKKKVAANSEAFDKFPAFRWKYFGQKSIKNVTPKNQQVRSPLKNRNVIHNDESRLTVFVQPERTGFQGNQQLSFRKLNRRSVQSTQTKKEERNTHESGFTRQAFNLNGKLNLDPRIFSFPLLFFSLDDGEDQHSGKRQADAETFQGKGERTKNYKVHFDNLRGFDLSSLLQLKNGSLEIVDLPSQLIRKIFDFFFNMIKQKPKGEIEDQLLHNGIISKLFEYGKDTLDNMKEKM</sequence>
<gene>
    <name evidence="3" type="ORF">MHI_LOCUS314678</name>
</gene>
<keyword evidence="2" id="KW-0472">Membrane</keyword>
<accession>A0A6V7H154</accession>
<reference evidence="3" key="1">
    <citation type="submission" date="2020-07" db="EMBL/GenBank/DDBJ databases">
        <authorList>
            <person name="Nazaruddin N."/>
        </authorList>
    </citation>
    <scope>NUCLEOTIDE SEQUENCE</scope>
</reference>
<evidence type="ECO:0000313" key="4">
    <source>
        <dbReference type="Proteomes" id="UP000752696"/>
    </source>
</evidence>
<name>A0A6V7H154_9HYME</name>
<dbReference type="AlphaFoldDB" id="A0A6V7H154"/>
<organism evidence="3 4">
    <name type="scientific">Heterotrigona itama</name>
    <dbReference type="NCBI Taxonomy" id="395501"/>
    <lineage>
        <taxon>Eukaryota</taxon>
        <taxon>Metazoa</taxon>
        <taxon>Ecdysozoa</taxon>
        <taxon>Arthropoda</taxon>
        <taxon>Hexapoda</taxon>
        <taxon>Insecta</taxon>
        <taxon>Pterygota</taxon>
        <taxon>Neoptera</taxon>
        <taxon>Endopterygota</taxon>
        <taxon>Hymenoptera</taxon>
        <taxon>Apocrita</taxon>
        <taxon>Aculeata</taxon>
        <taxon>Apoidea</taxon>
        <taxon>Anthophila</taxon>
        <taxon>Apidae</taxon>
        <taxon>Heterotrigona</taxon>
    </lineage>
</organism>
<evidence type="ECO:0000256" key="2">
    <source>
        <dbReference type="SAM" id="Phobius"/>
    </source>
</evidence>